<evidence type="ECO:0000313" key="3">
    <source>
        <dbReference type="Proteomes" id="UP000651452"/>
    </source>
</evidence>
<evidence type="ECO:0000313" key="2">
    <source>
        <dbReference type="EMBL" id="KAF9693085.1"/>
    </source>
</evidence>
<feature type="compositionally biased region" description="Low complexity" evidence="1">
    <location>
        <begin position="1"/>
        <end position="19"/>
    </location>
</feature>
<protein>
    <submittedName>
        <fullName evidence="2">Uncharacterized protein</fullName>
    </submittedName>
</protein>
<name>A0A8H7MFM1_9PLEO</name>
<proteinExistence type="predicted"/>
<feature type="region of interest" description="Disordered" evidence="1">
    <location>
        <begin position="1"/>
        <end position="31"/>
    </location>
</feature>
<comment type="caution">
    <text evidence="2">The sequence shown here is derived from an EMBL/GenBank/DDBJ whole genome shotgun (WGS) entry which is preliminary data.</text>
</comment>
<dbReference type="Proteomes" id="UP000651452">
    <property type="component" value="Unassembled WGS sequence"/>
</dbReference>
<dbReference type="AlphaFoldDB" id="A0A8H7MFM1"/>
<evidence type="ECO:0000256" key="1">
    <source>
        <dbReference type="SAM" id="MobiDB-lite"/>
    </source>
</evidence>
<accession>A0A8H7MFM1</accession>
<reference evidence="2" key="1">
    <citation type="submission" date="2018-12" db="EMBL/GenBank/DDBJ databases">
        <authorList>
            <person name="Syme R.A."/>
            <person name="Farfan-Caceres L."/>
            <person name="Lichtenzveig J."/>
        </authorList>
    </citation>
    <scope>NUCLEOTIDE SEQUENCE</scope>
    <source>
        <strain evidence="2">Al4</strain>
    </source>
</reference>
<reference evidence="2" key="2">
    <citation type="submission" date="2020-09" db="EMBL/GenBank/DDBJ databases">
        <title>Reference genome assembly for Australian Ascochyta lentis isolate Al4.</title>
        <authorList>
            <person name="Lee R.C."/>
            <person name="Farfan-Caceres L.M."/>
            <person name="Debler J.W."/>
            <person name="Williams A.H."/>
            <person name="Henares B.M."/>
        </authorList>
    </citation>
    <scope>NUCLEOTIDE SEQUENCE</scope>
    <source>
        <strain evidence="2">Al4</strain>
    </source>
</reference>
<dbReference type="EMBL" id="RZGK01000016">
    <property type="protein sequence ID" value="KAF9693085.1"/>
    <property type="molecule type" value="Genomic_DNA"/>
</dbReference>
<gene>
    <name evidence="2" type="ORF">EKO04_008606</name>
</gene>
<keyword evidence="3" id="KW-1185">Reference proteome</keyword>
<sequence>MAMTSTATTRKATTRKATTIMALKSKAGSRPASQLVLLRRTTTANLVRKWKIQQLSLMTNTKKKSSNSGSVPKLSIYDNVDIFYVGGHN</sequence>
<organism evidence="2 3">
    <name type="scientific">Ascochyta lentis</name>
    <dbReference type="NCBI Taxonomy" id="205686"/>
    <lineage>
        <taxon>Eukaryota</taxon>
        <taxon>Fungi</taxon>
        <taxon>Dikarya</taxon>
        <taxon>Ascomycota</taxon>
        <taxon>Pezizomycotina</taxon>
        <taxon>Dothideomycetes</taxon>
        <taxon>Pleosporomycetidae</taxon>
        <taxon>Pleosporales</taxon>
        <taxon>Pleosporineae</taxon>
        <taxon>Didymellaceae</taxon>
        <taxon>Ascochyta</taxon>
    </lineage>
</organism>